<evidence type="ECO:0000313" key="3">
    <source>
        <dbReference type="EMBL" id="ELR14176.1"/>
    </source>
</evidence>
<dbReference type="VEuPathDB" id="AmoebaDB:ACA1_131790"/>
<feature type="domain" description="NmrA-like" evidence="2">
    <location>
        <begin position="2"/>
        <end position="108"/>
    </location>
</feature>
<dbReference type="SUPFAM" id="SSF51735">
    <property type="entry name" value="NAD(P)-binding Rossmann-fold domains"/>
    <property type="match status" value="1"/>
</dbReference>
<dbReference type="InterPro" id="IPR036291">
    <property type="entry name" value="NAD(P)-bd_dom_sf"/>
</dbReference>
<dbReference type="OrthoDB" id="419598at2759"/>
<dbReference type="STRING" id="1257118.L8GPY8"/>
<gene>
    <name evidence="3" type="ORF">ACA1_131790</name>
</gene>
<dbReference type="PANTHER" id="PTHR47129">
    <property type="entry name" value="QUINONE OXIDOREDUCTASE 2"/>
    <property type="match status" value="1"/>
</dbReference>
<evidence type="ECO:0000259" key="2">
    <source>
        <dbReference type="Pfam" id="PF05368"/>
    </source>
</evidence>
<keyword evidence="4" id="KW-1185">Reference proteome</keyword>
<dbReference type="Gene3D" id="3.90.25.10">
    <property type="entry name" value="UDP-galactose 4-epimerase, domain 1"/>
    <property type="match status" value="1"/>
</dbReference>
<dbReference type="Pfam" id="PF05368">
    <property type="entry name" value="NmrA"/>
    <property type="match status" value="1"/>
</dbReference>
<protein>
    <submittedName>
        <fullName evidence="3">Protein from patent family protein</fullName>
    </submittedName>
</protein>
<proteinExistence type="predicted"/>
<dbReference type="InterPro" id="IPR008030">
    <property type="entry name" value="NmrA-like"/>
</dbReference>
<feature type="compositionally biased region" description="Low complexity" evidence="1">
    <location>
        <begin position="144"/>
        <end position="163"/>
    </location>
</feature>
<name>L8GPY8_ACACF</name>
<dbReference type="GeneID" id="14914739"/>
<dbReference type="KEGG" id="acan:ACA1_131790"/>
<dbReference type="Proteomes" id="UP000011083">
    <property type="component" value="Unassembled WGS sequence"/>
</dbReference>
<accession>L8GPY8</accession>
<organism evidence="3 4">
    <name type="scientific">Acanthamoeba castellanii (strain ATCC 30010 / Neff)</name>
    <dbReference type="NCBI Taxonomy" id="1257118"/>
    <lineage>
        <taxon>Eukaryota</taxon>
        <taxon>Amoebozoa</taxon>
        <taxon>Discosea</taxon>
        <taxon>Longamoebia</taxon>
        <taxon>Centramoebida</taxon>
        <taxon>Acanthamoebidae</taxon>
        <taxon>Acanthamoeba</taxon>
    </lineage>
</organism>
<feature type="region of interest" description="Disordered" evidence="1">
    <location>
        <begin position="144"/>
        <end position="164"/>
    </location>
</feature>
<sequence length="345" mass="37581">MRIVVTGAAGRLGSAIVRHLTSLMSAFDLVLAVHSPDLAPEWLKRCGAGVCAVDYARPPTLEAAFEGANVVVLVSHPSIEIEPRVEMHRNVIDAAVKKGVRHIFYTSQAFGGNLESTSRAHVMQAHLATEAYLASIASPFPPSSSSSPSSTASSVNSKSSSSSETHGVTYTIMRQGIYSESYPLYLGFFDPEHPAAEVALPDDGGRGVTWAARDDLGEAMAKLVHCYAYEAECFPFINETVLLSGPEALSLERVAEVVGCLLNKTIAIKRVSSIDDYIERYGEAARRDPRVGNHIREWATVYEAIRAAECEVLTPTLEDWLGRPPESFEETIKKTLLSSRQTQER</sequence>
<dbReference type="InterPro" id="IPR052718">
    <property type="entry name" value="NmrA-type_oxidoreductase"/>
</dbReference>
<dbReference type="Gene3D" id="3.40.50.720">
    <property type="entry name" value="NAD(P)-binding Rossmann-like Domain"/>
    <property type="match status" value="2"/>
</dbReference>
<dbReference type="PANTHER" id="PTHR47129:SF1">
    <property type="entry name" value="NMRA-LIKE DOMAIN-CONTAINING PROTEIN"/>
    <property type="match status" value="1"/>
</dbReference>
<evidence type="ECO:0000313" key="4">
    <source>
        <dbReference type="Proteomes" id="UP000011083"/>
    </source>
</evidence>
<evidence type="ECO:0000256" key="1">
    <source>
        <dbReference type="SAM" id="MobiDB-lite"/>
    </source>
</evidence>
<dbReference type="EMBL" id="KB008070">
    <property type="protein sequence ID" value="ELR14176.1"/>
    <property type="molecule type" value="Genomic_DNA"/>
</dbReference>
<dbReference type="RefSeq" id="XP_004336189.1">
    <property type="nucleotide sequence ID" value="XM_004336141.1"/>
</dbReference>
<dbReference type="AlphaFoldDB" id="L8GPY8"/>
<reference evidence="3 4" key="1">
    <citation type="journal article" date="2013" name="Genome Biol.">
        <title>Genome of Acanthamoeba castellanii highlights extensive lateral gene transfer and early evolution of tyrosine kinase signaling.</title>
        <authorList>
            <person name="Clarke M."/>
            <person name="Lohan A.J."/>
            <person name="Liu B."/>
            <person name="Lagkouvardos I."/>
            <person name="Roy S."/>
            <person name="Zafar N."/>
            <person name="Bertelli C."/>
            <person name="Schilde C."/>
            <person name="Kianianmomeni A."/>
            <person name="Burglin T.R."/>
            <person name="Frech C."/>
            <person name="Turcotte B."/>
            <person name="Kopec K.O."/>
            <person name="Synnott J.M."/>
            <person name="Choo C."/>
            <person name="Paponov I."/>
            <person name="Finkler A."/>
            <person name="Soon Heng Tan C."/>
            <person name="Hutchins A.P."/>
            <person name="Weinmeier T."/>
            <person name="Rattei T."/>
            <person name="Chu J.S."/>
            <person name="Gimenez G."/>
            <person name="Irimia M."/>
            <person name="Rigden D.J."/>
            <person name="Fitzpatrick D.A."/>
            <person name="Lorenzo-Morales J."/>
            <person name="Bateman A."/>
            <person name="Chiu C.H."/>
            <person name="Tang P."/>
            <person name="Hegemann P."/>
            <person name="Fromm H."/>
            <person name="Raoult D."/>
            <person name="Greub G."/>
            <person name="Miranda-Saavedra D."/>
            <person name="Chen N."/>
            <person name="Nash P."/>
            <person name="Ginger M.L."/>
            <person name="Horn M."/>
            <person name="Schaap P."/>
            <person name="Caler L."/>
            <person name="Loftus B."/>
        </authorList>
    </citation>
    <scope>NUCLEOTIDE SEQUENCE [LARGE SCALE GENOMIC DNA]</scope>
    <source>
        <strain evidence="3 4">Neff</strain>
    </source>
</reference>